<dbReference type="InterPro" id="IPR051014">
    <property type="entry name" value="Cation_Transport_ATPase_IB"/>
</dbReference>
<keyword evidence="7 10" id="KW-0472">Membrane</keyword>
<dbReference type="SFLD" id="SFLDG00002">
    <property type="entry name" value="C1.7:_P-type_atpase_like"/>
    <property type="match status" value="1"/>
</dbReference>
<evidence type="ECO:0000256" key="2">
    <source>
        <dbReference type="ARBA" id="ARBA00006024"/>
    </source>
</evidence>
<keyword evidence="10" id="KW-0547">Nucleotide-binding</keyword>
<dbReference type="PRINTS" id="PR00941">
    <property type="entry name" value="CDATPASE"/>
</dbReference>
<sequence length="678" mass="70808">MDTKHTHSPCCSPADPKAHAHADHERHKHDHAAHSHADDHDHGHNHGVLPGWPRISAALVMALLAEASHWLAPQIPALEYAGMALAVVAIGLSGLGVYQAGLKSLAHLQLGIHALMAVAVTGAFLIGQWPEAAMVMALYAAAERIEEQAMDRARLAIRNLLGLAPDTAEVLQPNGSSRTQPTAEVPPGATVRVPPGARIPLDGTITAGHSSVNQSPITGESVPVDKTLGDSVWAGSINQQAELQVQVTAATADSMLARIVKAVEQAQARKAPTQRFVDRFAAIYTPIVMVLAMALAVLAPLLLGWAWLDALYQALALLVIACPCALVLSTPVTVVSALTAAARHGVLLKGGSVLESARHLRTIALDKTGTLTTGQPALVAWEVLDNATTSPADAALLAWQIASRSAHPVSHAIAQGLHAEGLSASPVQDLQALPGRGVQARIHGATYYLVNLRWAQENGLTSADLQAAVHAHSSLGRSVSLLATSSHVLALFAVADTLRPQARQAVQQLQAMGIAPVVLSGDHPDAVRAMAAQAGITQAEGGLLPEDKLQRLHALQAHGAVGMVGDGINDAPALAQANIGFAMGGAHSTGMAMETADVVLMHDDLRRIPDTIALSQRAHRVLWQNIGLALGIKAGFFALAVSGHASMWLAVLADMGVSLLVVANGLRLRRTAHKKPAV</sequence>
<dbReference type="SFLD" id="SFLDF00027">
    <property type="entry name" value="p-type_atpase"/>
    <property type="match status" value="1"/>
</dbReference>
<feature type="compositionally biased region" description="Basic and acidic residues" evidence="11">
    <location>
        <begin position="16"/>
        <end position="25"/>
    </location>
</feature>
<evidence type="ECO:0000256" key="9">
    <source>
        <dbReference type="ARBA" id="ARBA00047308"/>
    </source>
</evidence>
<keyword evidence="14" id="KW-1185">Reference proteome</keyword>
<evidence type="ECO:0000256" key="4">
    <source>
        <dbReference type="ARBA" id="ARBA00022723"/>
    </source>
</evidence>
<comment type="similarity">
    <text evidence="2 10">Belongs to the cation transport ATPase (P-type) (TC 3.A.3) family. Type IB subfamily.</text>
</comment>
<dbReference type="EC" id="7.2.2.12" evidence="8"/>
<dbReference type="NCBIfam" id="TIGR01512">
    <property type="entry name" value="ATPase-IB2_Cd"/>
    <property type="match status" value="1"/>
</dbReference>
<evidence type="ECO:0000256" key="8">
    <source>
        <dbReference type="ARBA" id="ARBA00039097"/>
    </source>
</evidence>
<dbReference type="PANTHER" id="PTHR48085:SF5">
    <property type="entry name" value="CADMIUM_ZINC-TRANSPORTING ATPASE HMA4-RELATED"/>
    <property type="match status" value="1"/>
</dbReference>
<feature type="compositionally biased region" description="Basic and acidic residues" evidence="11">
    <location>
        <begin position="32"/>
        <end position="44"/>
    </location>
</feature>
<dbReference type="PROSITE" id="PS00154">
    <property type="entry name" value="ATPASE_E1_E2"/>
    <property type="match status" value="1"/>
</dbReference>
<dbReference type="Gene3D" id="2.70.150.10">
    <property type="entry name" value="Calcium-transporting ATPase, cytoplasmic transduction domain A"/>
    <property type="match status" value="1"/>
</dbReference>
<protein>
    <recommendedName>
        <fullName evidence="8">P-type Zn(2+) transporter</fullName>
        <ecNumber evidence="8">7.2.2.12</ecNumber>
    </recommendedName>
</protein>
<dbReference type="Gene3D" id="3.40.1110.10">
    <property type="entry name" value="Calcium-transporting ATPase, cytoplasmic domain N"/>
    <property type="match status" value="1"/>
</dbReference>
<evidence type="ECO:0000256" key="11">
    <source>
        <dbReference type="SAM" id="MobiDB-lite"/>
    </source>
</evidence>
<dbReference type="InterPro" id="IPR036412">
    <property type="entry name" value="HAD-like_sf"/>
</dbReference>
<dbReference type="EMBL" id="JBGJLR010000011">
    <property type="protein sequence ID" value="MEZ2739939.1"/>
    <property type="molecule type" value="Genomic_DNA"/>
</dbReference>
<dbReference type="InterPro" id="IPR059000">
    <property type="entry name" value="ATPase_P-type_domA"/>
</dbReference>
<comment type="subcellular location">
    <subcellularLocation>
        <location evidence="10">Cell membrane</location>
    </subcellularLocation>
    <subcellularLocation>
        <location evidence="1">Membrane</location>
    </subcellularLocation>
</comment>
<keyword evidence="4 10" id="KW-0479">Metal-binding</keyword>
<dbReference type="InterPro" id="IPR027256">
    <property type="entry name" value="P-typ_ATPase_IB"/>
</dbReference>
<dbReference type="Pfam" id="PF00702">
    <property type="entry name" value="Hydrolase"/>
    <property type="match status" value="1"/>
</dbReference>
<comment type="caution">
    <text evidence="13">The sequence shown here is derived from an EMBL/GenBank/DDBJ whole genome shotgun (WGS) entry which is preliminary data.</text>
</comment>
<evidence type="ECO:0000313" key="14">
    <source>
        <dbReference type="Proteomes" id="UP001567350"/>
    </source>
</evidence>
<feature type="compositionally biased region" description="Polar residues" evidence="11">
    <location>
        <begin position="173"/>
        <end position="182"/>
    </location>
</feature>
<evidence type="ECO:0000256" key="7">
    <source>
        <dbReference type="ARBA" id="ARBA00023136"/>
    </source>
</evidence>
<keyword evidence="10" id="KW-1003">Cell membrane</keyword>
<dbReference type="InterPro" id="IPR023299">
    <property type="entry name" value="ATPase_P-typ_cyto_dom_N"/>
</dbReference>
<feature type="transmembrane region" description="Helical" evidence="10">
    <location>
        <begin position="106"/>
        <end position="126"/>
    </location>
</feature>
<feature type="transmembrane region" description="Helical" evidence="10">
    <location>
        <begin position="621"/>
        <end position="641"/>
    </location>
</feature>
<dbReference type="SUPFAM" id="SSF56784">
    <property type="entry name" value="HAD-like"/>
    <property type="match status" value="1"/>
</dbReference>
<feature type="domain" description="P-type ATPase A" evidence="12">
    <location>
        <begin position="163"/>
        <end position="264"/>
    </location>
</feature>
<feature type="region of interest" description="Disordered" evidence="11">
    <location>
        <begin position="1"/>
        <end position="46"/>
    </location>
</feature>
<evidence type="ECO:0000313" key="13">
    <source>
        <dbReference type="EMBL" id="MEZ2739939.1"/>
    </source>
</evidence>
<dbReference type="SUPFAM" id="SSF81653">
    <property type="entry name" value="Calcium ATPase, transduction domain A"/>
    <property type="match status" value="1"/>
</dbReference>
<feature type="transmembrane region" description="Helical" evidence="10">
    <location>
        <begin position="314"/>
        <end position="342"/>
    </location>
</feature>
<dbReference type="InterPro" id="IPR018303">
    <property type="entry name" value="ATPase_P-typ_P_site"/>
</dbReference>
<dbReference type="InterPro" id="IPR001757">
    <property type="entry name" value="P_typ_ATPase"/>
</dbReference>
<evidence type="ECO:0000256" key="5">
    <source>
        <dbReference type="ARBA" id="ARBA00022967"/>
    </source>
</evidence>
<name>A0ABV4IDL5_9BURK</name>
<accession>A0ABV4IDL5</accession>
<feature type="transmembrane region" description="Helical" evidence="10">
    <location>
        <begin position="80"/>
        <end position="100"/>
    </location>
</feature>
<feature type="transmembrane region" description="Helical" evidence="10">
    <location>
        <begin position="280"/>
        <end position="308"/>
    </location>
</feature>
<dbReference type="NCBIfam" id="TIGR01525">
    <property type="entry name" value="ATPase-IB_hvy"/>
    <property type="match status" value="1"/>
</dbReference>
<evidence type="ECO:0000256" key="3">
    <source>
        <dbReference type="ARBA" id="ARBA00022692"/>
    </source>
</evidence>
<dbReference type="InterPro" id="IPR008250">
    <property type="entry name" value="ATPase_P-typ_transduc_dom_A_sf"/>
</dbReference>
<comment type="catalytic activity">
    <reaction evidence="9">
        <text>Zn(2+)(in) + ATP + H2O = Zn(2+)(out) + ADP + phosphate + H(+)</text>
        <dbReference type="Rhea" id="RHEA:20621"/>
        <dbReference type="ChEBI" id="CHEBI:15377"/>
        <dbReference type="ChEBI" id="CHEBI:15378"/>
        <dbReference type="ChEBI" id="CHEBI:29105"/>
        <dbReference type="ChEBI" id="CHEBI:30616"/>
        <dbReference type="ChEBI" id="CHEBI:43474"/>
        <dbReference type="ChEBI" id="CHEBI:456216"/>
        <dbReference type="EC" id="7.2.2.12"/>
    </reaction>
</comment>
<dbReference type="NCBIfam" id="TIGR01494">
    <property type="entry name" value="ATPase_P-type"/>
    <property type="match status" value="2"/>
</dbReference>
<dbReference type="Gene3D" id="3.40.50.1000">
    <property type="entry name" value="HAD superfamily/HAD-like"/>
    <property type="match status" value="1"/>
</dbReference>
<dbReference type="Pfam" id="PF00122">
    <property type="entry name" value="E1-E2_ATPase"/>
    <property type="match status" value="1"/>
</dbReference>
<dbReference type="InterPro" id="IPR044492">
    <property type="entry name" value="P_typ_ATPase_HD_dom"/>
</dbReference>
<dbReference type="Proteomes" id="UP001567350">
    <property type="component" value="Unassembled WGS sequence"/>
</dbReference>
<keyword evidence="3 10" id="KW-0812">Transmembrane</keyword>
<dbReference type="SFLD" id="SFLDS00003">
    <property type="entry name" value="Haloacid_Dehalogenase"/>
    <property type="match status" value="1"/>
</dbReference>
<dbReference type="PANTHER" id="PTHR48085">
    <property type="entry name" value="CADMIUM/ZINC-TRANSPORTING ATPASE HMA2-RELATED"/>
    <property type="match status" value="1"/>
</dbReference>
<dbReference type="PRINTS" id="PR00119">
    <property type="entry name" value="CATATPASE"/>
</dbReference>
<dbReference type="InterPro" id="IPR023214">
    <property type="entry name" value="HAD_sf"/>
</dbReference>
<evidence type="ECO:0000256" key="10">
    <source>
        <dbReference type="RuleBase" id="RU362081"/>
    </source>
</evidence>
<feature type="region of interest" description="Disordered" evidence="11">
    <location>
        <begin position="170"/>
        <end position="193"/>
    </location>
</feature>
<feature type="transmembrane region" description="Helical" evidence="10">
    <location>
        <begin position="647"/>
        <end position="666"/>
    </location>
</feature>
<proteinExistence type="inferred from homology"/>
<organism evidence="13 14">
    <name type="scientific">Comamonas jiangduensis</name>
    <dbReference type="NCBI Taxonomy" id="1194168"/>
    <lineage>
        <taxon>Bacteria</taxon>
        <taxon>Pseudomonadati</taxon>
        <taxon>Pseudomonadota</taxon>
        <taxon>Betaproteobacteria</taxon>
        <taxon>Burkholderiales</taxon>
        <taxon>Comamonadaceae</taxon>
        <taxon>Comamonas</taxon>
    </lineage>
</organism>
<dbReference type="InterPro" id="IPR023298">
    <property type="entry name" value="ATPase_P-typ_TM_dom_sf"/>
</dbReference>
<reference evidence="13 14" key="1">
    <citation type="submission" date="2024-08" db="EMBL/GenBank/DDBJ databases">
        <authorList>
            <person name="Feng Z."/>
            <person name="Ronholm J."/>
        </authorList>
    </citation>
    <scope>NUCLEOTIDE SEQUENCE [LARGE SCALE GENOMIC DNA]</scope>
    <source>
        <strain evidence="13 14">4-AB0-8</strain>
    </source>
</reference>
<keyword evidence="10" id="KW-0067">ATP-binding</keyword>
<evidence type="ECO:0000259" key="12">
    <source>
        <dbReference type="Pfam" id="PF00122"/>
    </source>
</evidence>
<evidence type="ECO:0000256" key="6">
    <source>
        <dbReference type="ARBA" id="ARBA00022989"/>
    </source>
</evidence>
<keyword evidence="6 10" id="KW-1133">Transmembrane helix</keyword>
<keyword evidence="5" id="KW-1278">Translocase</keyword>
<gene>
    <name evidence="13" type="ORF">ACBP88_10855</name>
</gene>
<dbReference type="SUPFAM" id="SSF81665">
    <property type="entry name" value="Calcium ATPase, transmembrane domain M"/>
    <property type="match status" value="1"/>
</dbReference>
<dbReference type="RefSeq" id="WP_370892491.1">
    <property type="nucleotide sequence ID" value="NZ_JBGJLR010000011.1"/>
</dbReference>
<evidence type="ECO:0000256" key="1">
    <source>
        <dbReference type="ARBA" id="ARBA00004370"/>
    </source>
</evidence>